<dbReference type="EMBL" id="JBICBT010000290">
    <property type="protein sequence ID" value="KAL3118209.1"/>
    <property type="molecule type" value="Genomic_DNA"/>
</dbReference>
<evidence type="ECO:0000313" key="2">
    <source>
        <dbReference type="Proteomes" id="UP001620626"/>
    </source>
</evidence>
<gene>
    <name evidence="1" type="ORF">niasHT_004091</name>
</gene>
<organism evidence="1 2">
    <name type="scientific">Heterodera trifolii</name>
    <dbReference type="NCBI Taxonomy" id="157864"/>
    <lineage>
        <taxon>Eukaryota</taxon>
        <taxon>Metazoa</taxon>
        <taxon>Ecdysozoa</taxon>
        <taxon>Nematoda</taxon>
        <taxon>Chromadorea</taxon>
        <taxon>Rhabditida</taxon>
        <taxon>Tylenchina</taxon>
        <taxon>Tylenchomorpha</taxon>
        <taxon>Tylenchoidea</taxon>
        <taxon>Heteroderidae</taxon>
        <taxon>Heteroderinae</taxon>
        <taxon>Heterodera</taxon>
    </lineage>
</organism>
<evidence type="ECO:0000313" key="1">
    <source>
        <dbReference type="EMBL" id="KAL3118209.1"/>
    </source>
</evidence>
<dbReference type="AlphaFoldDB" id="A0ABD2LVC1"/>
<dbReference type="Proteomes" id="UP001620626">
    <property type="component" value="Unassembled WGS sequence"/>
</dbReference>
<comment type="caution">
    <text evidence="1">The sequence shown here is derived from an EMBL/GenBank/DDBJ whole genome shotgun (WGS) entry which is preliminary data.</text>
</comment>
<proteinExistence type="predicted"/>
<accession>A0ABD2LVC1</accession>
<keyword evidence="2" id="KW-1185">Reference proteome</keyword>
<reference evidence="1 2" key="1">
    <citation type="submission" date="2024-10" db="EMBL/GenBank/DDBJ databases">
        <authorList>
            <person name="Kim D."/>
        </authorList>
    </citation>
    <scope>NUCLEOTIDE SEQUENCE [LARGE SCALE GENOMIC DNA]</scope>
    <source>
        <strain evidence="1">BH-2024</strain>
    </source>
</reference>
<protein>
    <submittedName>
        <fullName evidence="1">Uncharacterized protein</fullName>
    </submittedName>
</protein>
<sequence length="158" mass="17586">MNELVHHGNVKGGKGDSVTLRKAQRILVHHDDSRGGTSDMKTVRSAAYTYIICASCPNSIGYRDRRGLGSIGLGGPSAPYVRRKSPPRSPPPVQQWRQQRLLAEPWIIIESPQLKRYSSASNHHTFRLNGRDAFFCCDGDVVISCLLTICMTLLFCFV</sequence>
<name>A0ABD2LVC1_9BILA</name>